<evidence type="ECO:0000313" key="3">
    <source>
        <dbReference type="Proteomes" id="UP001338125"/>
    </source>
</evidence>
<evidence type="ECO:0000256" key="1">
    <source>
        <dbReference type="SAM" id="MobiDB-lite"/>
    </source>
</evidence>
<protein>
    <submittedName>
        <fullName evidence="2">Uncharacterized protein</fullName>
    </submittedName>
</protein>
<feature type="compositionally biased region" description="Low complexity" evidence="1">
    <location>
        <begin position="209"/>
        <end position="220"/>
    </location>
</feature>
<reference evidence="2 3" key="1">
    <citation type="submission" date="2024-01" db="EMBL/GenBank/DDBJ databases">
        <title>Complete genome of Cladobotryum mycophilum ATHUM6906.</title>
        <authorList>
            <person name="Christinaki A.C."/>
            <person name="Myridakis A.I."/>
            <person name="Kouvelis V.N."/>
        </authorList>
    </citation>
    <scope>NUCLEOTIDE SEQUENCE [LARGE SCALE GENOMIC DNA]</scope>
    <source>
        <strain evidence="2 3">ATHUM6906</strain>
    </source>
</reference>
<evidence type="ECO:0000313" key="2">
    <source>
        <dbReference type="EMBL" id="KAK5994978.1"/>
    </source>
</evidence>
<dbReference type="Proteomes" id="UP001338125">
    <property type="component" value="Unassembled WGS sequence"/>
</dbReference>
<feature type="region of interest" description="Disordered" evidence="1">
    <location>
        <begin position="40"/>
        <end position="90"/>
    </location>
</feature>
<feature type="region of interest" description="Disordered" evidence="1">
    <location>
        <begin position="182"/>
        <end position="223"/>
    </location>
</feature>
<dbReference type="EMBL" id="JAVFKD010000004">
    <property type="protein sequence ID" value="KAK5994978.1"/>
    <property type="molecule type" value="Genomic_DNA"/>
</dbReference>
<comment type="caution">
    <text evidence="2">The sequence shown here is derived from an EMBL/GenBank/DDBJ whole genome shotgun (WGS) entry which is preliminary data.</text>
</comment>
<gene>
    <name evidence="2" type="ORF">PT974_03368</name>
</gene>
<accession>A0ABR0SS43</accession>
<keyword evidence="3" id="KW-1185">Reference proteome</keyword>
<sequence>MVASLLTRHRTGKFTLVADAEPMFLSFRLTDGSLPLRMKDGPASYSTNQLKRNRSLTPVAEAAEGTNEPVAKRHQRSGGFEPQSSQRRHEHPDLVDHFRVEMLTPSLSNHHTHGVSSAGTGNLEDYDDLELDDTFATFDTSLFDASPKTISTDIVDDPLFLGSSDRAIHDILRTASFEHNFQPPPSSVLRAHGSESRSAEEFDPTLQYSSPESSTLSAPSRNESLLDQEVDWRGVQEKVKNIPRNSSLASFPAAQMTSTGIARKAPQTPASSKPELLTTTWVSKGFRDMRLADCKTFFHIKEMLQTKIDMFQNQAEVTFELFARVMYSSRENFHHKQYFQFRDLFKEAPPYLAGVLSA</sequence>
<proteinExistence type="predicted"/>
<name>A0ABR0SS43_9HYPO</name>
<organism evidence="2 3">
    <name type="scientific">Cladobotryum mycophilum</name>
    <dbReference type="NCBI Taxonomy" id="491253"/>
    <lineage>
        <taxon>Eukaryota</taxon>
        <taxon>Fungi</taxon>
        <taxon>Dikarya</taxon>
        <taxon>Ascomycota</taxon>
        <taxon>Pezizomycotina</taxon>
        <taxon>Sordariomycetes</taxon>
        <taxon>Hypocreomycetidae</taxon>
        <taxon>Hypocreales</taxon>
        <taxon>Hypocreaceae</taxon>
        <taxon>Cladobotryum</taxon>
    </lineage>
</organism>